<accession>A0A7M7KX93</accession>
<dbReference type="GeneID" id="111254928"/>
<organism evidence="9 10">
    <name type="scientific">Varroa destructor</name>
    <name type="common">Honeybee mite</name>
    <dbReference type="NCBI Taxonomy" id="109461"/>
    <lineage>
        <taxon>Eukaryota</taxon>
        <taxon>Metazoa</taxon>
        <taxon>Ecdysozoa</taxon>
        <taxon>Arthropoda</taxon>
        <taxon>Chelicerata</taxon>
        <taxon>Arachnida</taxon>
        <taxon>Acari</taxon>
        <taxon>Parasitiformes</taxon>
        <taxon>Mesostigmata</taxon>
        <taxon>Gamasina</taxon>
        <taxon>Dermanyssoidea</taxon>
        <taxon>Varroidae</taxon>
        <taxon>Varroa</taxon>
    </lineage>
</organism>
<feature type="compositionally biased region" description="Polar residues" evidence="7">
    <location>
        <begin position="1055"/>
        <end position="1069"/>
    </location>
</feature>
<evidence type="ECO:0000256" key="3">
    <source>
        <dbReference type="ARBA" id="ARBA00022540"/>
    </source>
</evidence>
<dbReference type="OrthoDB" id="18884at2759"/>
<dbReference type="PANTHER" id="PTHR14005">
    <property type="entry name" value="EUKARYOTIC TRANSLATION INITIATION FACTOR 3, THETA SUBUNIT"/>
    <property type="match status" value="1"/>
</dbReference>
<keyword evidence="4 6" id="KW-0694">RNA-binding</keyword>
<dbReference type="Proteomes" id="UP000594260">
    <property type="component" value="Unplaced"/>
</dbReference>
<dbReference type="InterPro" id="IPR027512">
    <property type="entry name" value="EIF3A"/>
</dbReference>
<comment type="similarity">
    <text evidence="6">Belongs to the eIF-3 subunit A family.</text>
</comment>
<comment type="subunit">
    <text evidence="6">Component of the eukaryotic translation initiation factor 3 (eIF-3) complex.</text>
</comment>
<dbReference type="RefSeq" id="XP_022672096.1">
    <property type="nucleotide sequence ID" value="XM_022816361.1"/>
</dbReference>
<dbReference type="EnsemblMetazoa" id="XM_022816361">
    <property type="protein sequence ID" value="XP_022672096"/>
    <property type="gene ID" value="LOC111254928"/>
</dbReference>
<dbReference type="FunCoup" id="A0A7M7KX93">
    <property type="interactions" value="2190"/>
</dbReference>
<dbReference type="GO" id="GO:0071541">
    <property type="term" value="C:eukaryotic translation initiation factor 3 complex, eIF3m"/>
    <property type="evidence" value="ECO:0007669"/>
    <property type="project" value="TreeGrafter"/>
</dbReference>
<feature type="coiled-coil region" evidence="6">
    <location>
        <begin position="701"/>
        <end position="728"/>
    </location>
</feature>
<keyword evidence="6" id="KW-0175">Coiled coil</keyword>
<dbReference type="GO" id="GO:0003743">
    <property type="term" value="F:translation initiation factor activity"/>
    <property type="evidence" value="ECO:0007669"/>
    <property type="project" value="UniProtKB-UniRule"/>
</dbReference>
<dbReference type="InParanoid" id="A0A7M7KX93"/>
<dbReference type="AlphaFoldDB" id="A0A7M7KX93"/>
<feature type="coiled-coil region" evidence="6">
    <location>
        <begin position="592"/>
        <end position="673"/>
    </location>
</feature>
<evidence type="ECO:0000256" key="4">
    <source>
        <dbReference type="ARBA" id="ARBA00022884"/>
    </source>
</evidence>
<dbReference type="GO" id="GO:0071540">
    <property type="term" value="C:eukaryotic translation initiation factor 3 complex, eIF3e"/>
    <property type="evidence" value="ECO:0007669"/>
    <property type="project" value="TreeGrafter"/>
</dbReference>
<feature type="compositionally biased region" description="Low complexity" evidence="7">
    <location>
        <begin position="900"/>
        <end position="913"/>
    </location>
</feature>
<evidence type="ECO:0000313" key="9">
    <source>
        <dbReference type="EnsemblMetazoa" id="XP_022672096"/>
    </source>
</evidence>
<feature type="compositionally biased region" description="Basic and acidic residues" evidence="7">
    <location>
        <begin position="941"/>
        <end position="952"/>
    </location>
</feature>
<evidence type="ECO:0000256" key="5">
    <source>
        <dbReference type="ARBA" id="ARBA00022917"/>
    </source>
</evidence>
<feature type="compositionally biased region" description="Basic and acidic residues" evidence="7">
    <location>
        <begin position="978"/>
        <end position="1000"/>
    </location>
</feature>
<dbReference type="Gene3D" id="4.10.860.10">
    <property type="entry name" value="UVR domain"/>
    <property type="match status" value="1"/>
</dbReference>
<keyword evidence="10" id="KW-1185">Reference proteome</keyword>
<dbReference type="PANTHER" id="PTHR14005:SF0">
    <property type="entry name" value="EUKARYOTIC TRANSLATION INITIATION FACTOR 3 SUBUNIT A"/>
    <property type="match status" value="1"/>
</dbReference>
<evidence type="ECO:0000256" key="1">
    <source>
        <dbReference type="ARBA" id="ARBA00004496"/>
    </source>
</evidence>
<feature type="compositionally biased region" description="Basic and acidic residues" evidence="7">
    <location>
        <begin position="1032"/>
        <end position="1053"/>
    </location>
</feature>
<name>A0A7M7KX93_VARDE</name>
<comment type="function">
    <text evidence="6">RNA-binding component of the eukaryotic translation initiation factor 3 (eIF-3) complex, which is involved in protein synthesis of a specialized repertoire of mRNAs and, together with other initiation factors, stimulates binding of mRNA and methionyl-tRNAi to the 40S ribosome. The eIF-3 complex specifically targets and initiates translation of a subset of mRNAs involved in cell proliferation.</text>
</comment>
<protein>
    <recommendedName>
        <fullName evidence="6">Eukaryotic translation initiation factor 3 subunit A</fullName>
        <shortName evidence="6">eIF3a</shortName>
    </recommendedName>
    <alternativeName>
        <fullName evidence="6">Eukaryotic translation initiation factor 3 subunit 10</fullName>
    </alternativeName>
</protein>
<dbReference type="HAMAP" id="MF_03000">
    <property type="entry name" value="eIF3a"/>
    <property type="match status" value="1"/>
</dbReference>
<dbReference type="GO" id="GO:0043614">
    <property type="term" value="C:multi-eIF complex"/>
    <property type="evidence" value="ECO:0007669"/>
    <property type="project" value="TreeGrafter"/>
</dbReference>
<dbReference type="GO" id="GO:0002188">
    <property type="term" value="P:translation reinitiation"/>
    <property type="evidence" value="ECO:0007669"/>
    <property type="project" value="TreeGrafter"/>
</dbReference>
<proteinExistence type="inferred from homology"/>
<dbReference type="Gene3D" id="1.25.40.860">
    <property type="match status" value="2"/>
</dbReference>
<dbReference type="GO" id="GO:0016282">
    <property type="term" value="C:eukaryotic 43S preinitiation complex"/>
    <property type="evidence" value="ECO:0007669"/>
    <property type="project" value="UniProtKB-UniRule"/>
</dbReference>
<evidence type="ECO:0000256" key="6">
    <source>
        <dbReference type="HAMAP-Rule" id="MF_03000"/>
    </source>
</evidence>
<dbReference type="GO" id="GO:0001732">
    <property type="term" value="P:formation of cytoplasmic translation initiation complex"/>
    <property type="evidence" value="ECO:0007669"/>
    <property type="project" value="UniProtKB-UniRule"/>
</dbReference>
<dbReference type="GO" id="GO:0003729">
    <property type="term" value="F:mRNA binding"/>
    <property type="evidence" value="ECO:0007669"/>
    <property type="project" value="TreeGrafter"/>
</dbReference>
<sequence length="1069" mass="124222">MPIYFQRPENALKRAQEFIDVGKKASALDALYDVIKSRKHRTWQKVHEPIMKLYLELCVDLKKSHLAKEGLFQYRIICQQVNIASLEQVVKEYLALAEAKTEAARKESAQAVLETTMVDDLDQVATPENLLLSAVSSEGNQERSDRVLLTPWVKFLWESYRQCLELLRNNSRVERLYHDIAQAAFRFCVNYARKTEFRKLCDNLRGHLAHIHRFPQQATAINLQAAETQQMHLETRLTQLDMAIKMELWQEAYKAAEDIHAMMCLSKKSTKPPLMAGYYQRLALVFLKAGNGLFHASALLKHLNLVKDLKKSITSEELRRLAARAVLATLATPLPATRPEMDNLVETDEAVMDKNVRVLANLLGLANPPSRHTLVRDLQRLNIVSLAPKEIQKLYALFETDFDPLKLCAGVSKVFEFINEWSTSTAPAVGEAGKDGLKEGATTPPCDELTVYLKGLKAMMVCRLLREIAQVYESISITRVLELCPMIDAFELEAAVVDAVRRHSLQVRIDHKRQALHFGTELSISQREETIDQGGPYLQAMPSDLIRSQLEKLYRVLRQSVDVIQPERIQAERKSLRQELHKAYLAGWKREQRKILERQSKIEKRKEELENKSLAREEAERQEEERRQLRLREAEAARLKKEAEEREGLRMAREEEERRKKMMAEKIEALKRTEFGAKMIESIEEQMLERMNTEDIQQIQLDHWTKERRELQQRMHKQERKIDHMERAKRLEEIPLLEKEFARRDAERRKLWDELEHERVERAIAERHLAMEQKRRLSRMAEDKERFIQKLQAERYEEYKKLKQEFDARLASEKAKRLAERKQQRIQERREKYRAEKERKRKEAEEAELRRIEEEERAARKAAELKQRQRELEIEEKMAQQKKQEQEEQEQRERERQEKIQAIAAAAGAAAGGRSREGDGPSSRAQQQQHWRRPISLTDGSRADRDRDRDGGRWTSGSGTGSGSALGARNDASLSSNWREKTGPLTGQRRDNRDIDRGDFGRGGNRGGTMDRGGGVSESYWRRSGGVGQGRQDTRGGQDRDRERDRDGRRDNRSFAPSSDVTSDNWRKS</sequence>
<evidence type="ECO:0000313" key="10">
    <source>
        <dbReference type="Proteomes" id="UP000594260"/>
    </source>
</evidence>
<feature type="domain" description="PCI" evidence="8">
    <location>
        <begin position="451"/>
        <end position="534"/>
    </location>
</feature>
<dbReference type="FunFam" id="4.10.860.10:FF:000001">
    <property type="entry name" value="Eukaryotic translation initiation factor 3 subunit A"/>
    <property type="match status" value="1"/>
</dbReference>
<dbReference type="SMART" id="SM00088">
    <property type="entry name" value="PINT"/>
    <property type="match status" value="1"/>
</dbReference>
<dbReference type="Pfam" id="PF01399">
    <property type="entry name" value="PCI"/>
    <property type="match status" value="1"/>
</dbReference>
<dbReference type="Pfam" id="PF22591">
    <property type="entry name" value="eIF3a_PCI_TPR-like"/>
    <property type="match status" value="1"/>
</dbReference>
<dbReference type="KEGG" id="vde:111254928"/>
<dbReference type="CTD" id="8661"/>
<dbReference type="OMA" id="EHITNKR"/>
<keyword evidence="2 6" id="KW-0963">Cytoplasm</keyword>
<reference evidence="9" key="1">
    <citation type="submission" date="2021-01" db="UniProtKB">
        <authorList>
            <consortium name="EnsemblMetazoa"/>
        </authorList>
    </citation>
    <scope>IDENTIFICATION</scope>
</reference>
<dbReference type="InterPro" id="IPR054711">
    <property type="entry name" value="eIF3a_PCI_TPR-like"/>
</dbReference>
<feature type="compositionally biased region" description="Gly residues" evidence="7">
    <location>
        <begin position="1001"/>
        <end position="1016"/>
    </location>
</feature>
<comment type="subcellular location">
    <subcellularLocation>
        <location evidence="1 6">Cytoplasm</location>
    </subcellularLocation>
</comment>
<keyword evidence="5 6" id="KW-0648">Protein biosynthesis</keyword>
<evidence type="ECO:0000256" key="2">
    <source>
        <dbReference type="ARBA" id="ARBA00022490"/>
    </source>
</evidence>
<dbReference type="InterPro" id="IPR000717">
    <property type="entry name" value="PCI_dom"/>
</dbReference>
<evidence type="ECO:0000256" key="7">
    <source>
        <dbReference type="SAM" id="MobiDB-lite"/>
    </source>
</evidence>
<evidence type="ECO:0000259" key="8">
    <source>
        <dbReference type="SMART" id="SM00088"/>
    </source>
</evidence>
<feature type="region of interest" description="Disordered" evidence="7">
    <location>
        <begin position="813"/>
        <end position="1069"/>
    </location>
</feature>
<keyword evidence="3 6" id="KW-0396">Initiation factor</keyword>
<feature type="compositionally biased region" description="Basic and acidic residues" evidence="7">
    <location>
        <begin position="813"/>
        <end position="899"/>
    </location>
</feature>
<dbReference type="GO" id="GO:0033290">
    <property type="term" value="C:eukaryotic 48S preinitiation complex"/>
    <property type="evidence" value="ECO:0007669"/>
    <property type="project" value="UniProtKB-UniRule"/>
</dbReference>